<evidence type="ECO:0000256" key="4">
    <source>
        <dbReference type="PROSITE-ProRule" id="PRU01161"/>
    </source>
</evidence>
<evidence type="ECO:0000259" key="5">
    <source>
        <dbReference type="PROSITE" id="PS51635"/>
    </source>
</evidence>
<dbReference type="PANTHER" id="PTHR14226:SF57">
    <property type="entry name" value="BLR7027 PROTEIN"/>
    <property type="match status" value="1"/>
</dbReference>
<evidence type="ECO:0000256" key="2">
    <source>
        <dbReference type="ARBA" id="ARBA00022963"/>
    </source>
</evidence>
<dbReference type="Proteomes" id="UP001164748">
    <property type="component" value="Chromosome"/>
</dbReference>
<dbReference type="EMBL" id="CP114588">
    <property type="protein sequence ID" value="WBA09244.1"/>
    <property type="molecule type" value="Genomic_DNA"/>
</dbReference>
<dbReference type="InterPro" id="IPR050301">
    <property type="entry name" value="NTE"/>
</dbReference>
<protein>
    <submittedName>
        <fullName evidence="6">Patatin-like phospholipase family protein</fullName>
    </submittedName>
</protein>
<dbReference type="AlphaFoldDB" id="A0AA47LRY3"/>
<dbReference type="PANTHER" id="PTHR14226">
    <property type="entry name" value="NEUROPATHY TARGET ESTERASE/SWISS CHEESE D.MELANOGASTER"/>
    <property type="match status" value="1"/>
</dbReference>
<evidence type="ECO:0000313" key="7">
    <source>
        <dbReference type="Proteomes" id="UP001164748"/>
    </source>
</evidence>
<keyword evidence="3 4" id="KW-0443">Lipid metabolism</keyword>
<evidence type="ECO:0000313" key="6">
    <source>
        <dbReference type="EMBL" id="WBA09244.1"/>
    </source>
</evidence>
<dbReference type="RefSeq" id="WP_269579469.1">
    <property type="nucleotide sequence ID" value="NZ_CP114588.1"/>
</dbReference>
<dbReference type="GO" id="GO:0016787">
    <property type="term" value="F:hydrolase activity"/>
    <property type="evidence" value="ECO:0007669"/>
    <property type="project" value="UniProtKB-UniRule"/>
</dbReference>
<keyword evidence="1 4" id="KW-0378">Hydrolase</keyword>
<feature type="active site" description="Nucleophile" evidence="4">
    <location>
        <position position="48"/>
    </location>
</feature>
<feature type="short sequence motif" description="DGA/G" evidence="4">
    <location>
        <begin position="210"/>
        <end position="212"/>
    </location>
</feature>
<dbReference type="InterPro" id="IPR002641">
    <property type="entry name" value="PNPLA_dom"/>
</dbReference>
<name>A0AA47LRY3_9GAMM</name>
<reference evidence="6" key="1">
    <citation type="submission" date="2022-09" db="EMBL/GenBank/DDBJ databases">
        <authorList>
            <person name="Li Z.-J."/>
        </authorList>
    </citation>
    <scope>NUCLEOTIDE SEQUENCE</scope>
    <source>
        <strain evidence="6">TGB11</strain>
    </source>
</reference>
<gene>
    <name evidence="6" type="ORF">N8M53_03215</name>
</gene>
<keyword evidence="2 4" id="KW-0442">Lipid degradation</keyword>
<proteinExistence type="predicted"/>
<comment type="caution">
    <text evidence="4">Lacks conserved residue(s) required for the propagation of feature annotation.</text>
</comment>
<dbReference type="GO" id="GO:0016042">
    <property type="term" value="P:lipid catabolic process"/>
    <property type="evidence" value="ECO:0007669"/>
    <property type="project" value="UniProtKB-UniRule"/>
</dbReference>
<feature type="active site" description="Proton acceptor" evidence="4">
    <location>
        <position position="210"/>
    </location>
</feature>
<accession>A0AA47LRY3</accession>
<feature type="domain" description="PNPLA" evidence="5">
    <location>
        <begin position="10"/>
        <end position="223"/>
    </location>
</feature>
<organism evidence="6 7">
    <name type="scientific">Salinivibrio kushneri</name>
    <dbReference type="NCBI Taxonomy" id="1908198"/>
    <lineage>
        <taxon>Bacteria</taxon>
        <taxon>Pseudomonadati</taxon>
        <taxon>Pseudomonadota</taxon>
        <taxon>Gammaproteobacteria</taxon>
        <taxon>Vibrionales</taxon>
        <taxon>Vibrionaceae</taxon>
        <taxon>Salinivibrio</taxon>
    </lineage>
</organism>
<dbReference type="InterPro" id="IPR016035">
    <property type="entry name" value="Acyl_Trfase/lysoPLipase"/>
</dbReference>
<sequence>MSKNKPKIALVLTGGGARAAYQVGVLSAIAHWYPRVHTSPFTIYCGTSAGAINAVSLASYASCFRLGVKKLSWLWHRLNTSRGLASQPSALVGHLLSQTGQRFQSHYQPTQPFGLLNNRPLRELLNQTISFNKLNYQLLAGHLNGLSVTASNYQTGQSVSFFQGVPHIKPWERARAVGKRSQISTEHLLASSAIPFIFPASRIGHEFYGDGAIHQISPLRPAVKMDAERILILDLTTGIRRPEQIKHTAPGLAMLGGHLMNAIFADTLSADLEHLQRLNHVTSALSPDQKERLGLRHIDVLHLRPSEPFEPMASRYYSHMPLALRSLLKLLGINASQDATFASYLLFEPAYLRQLIDIGYRDAHNHQSEILSLLTD</sequence>
<dbReference type="Pfam" id="PF01734">
    <property type="entry name" value="Patatin"/>
    <property type="match status" value="1"/>
</dbReference>
<dbReference type="SUPFAM" id="SSF52151">
    <property type="entry name" value="FabD/lysophospholipase-like"/>
    <property type="match status" value="1"/>
</dbReference>
<feature type="short sequence motif" description="GXSXG" evidence="4">
    <location>
        <begin position="46"/>
        <end position="50"/>
    </location>
</feature>
<evidence type="ECO:0000256" key="1">
    <source>
        <dbReference type="ARBA" id="ARBA00022801"/>
    </source>
</evidence>
<dbReference type="Gene3D" id="3.40.1090.10">
    <property type="entry name" value="Cytosolic phospholipase A2 catalytic domain"/>
    <property type="match status" value="1"/>
</dbReference>
<evidence type="ECO:0000256" key="3">
    <source>
        <dbReference type="ARBA" id="ARBA00023098"/>
    </source>
</evidence>
<dbReference type="PROSITE" id="PS51635">
    <property type="entry name" value="PNPLA"/>
    <property type="match status" value="1"/>
</dbReference>